<evidence type="ECO:0000256" key="2">
    <source>
        <dbReference type="ARBA" id="ARBA00022823"/>
    </source>
</evidence>
<dbReference type="GO" id="GO:0006730">
    <property type="term" value="P:one-carbon metabolic process"/>
    <property type="evidence" value="ECO:0007669"/>
    <property type="project" value="EnsemblFungi"/>
</dbReference>
<dbReference type="Pfam" id="PF01597">
    <property type="entry name" value="GCV_H"/>
    <property type="match status" value="1"/>
</dbReference>
<dbReference type="Proteomes" id="UP000011761">
    <property type="component" value="Unassembled WGS sequence"/>
</dbReference>
<dbReference type="SUPFAM" id="SSF51230">
    <property type="entry name" value="Single hybrid motif"/>
    <property type="match status" value="1"/>
</dbReference>
<feature type="modified residue" description="N6-lipoyllysine" evidence="4">
    <location>
        <position position="116"/>
    </location>
</feature>
<comment type="function">
    <text evidence="5">The H protein shuttles the methylamine group of glycine from the P protein to the T protein.</text>
</comment>
<evidence type="ECO:0000313" key="8">
    <source>
        <dbReference type="Proteomes" id="UP000011761"/>
    </source>
</evidence>
<dbReference type="AlphaFoldDB" id="M2MM86"/>
<sequence>MSVAIAGAGAALARLLQKPAQGLATCSRQQHLRTRAQRLNARRTATVRGFTSSGRTLEKRYTEDHEWIDTSNPELASIGISTYAAKALGDVVYVELPTVGTEVNKGDAIGAVESVKSASDIMTPVSGTIQEVNHVLEEKPGMINKSPEADGWLAKIKVSDAAEMDGLMDAESYRKFTEDVDKK</sequence>
<dbReference type="PROSITE" id="PS50968">
    <property type="entry name" value="BIOTINYL_LIPOYL"/>
    <property type="match status" value="1"/>
</dbReference>
<protein>
    <recommendedName>
        <fullName evidence="5">Glycine cleavage system H protein</fullName>
    </recommendedName>
</protein>
<proteinExistence type="inferred from homology"/>
<dbReference type="RefSeq" id="XP_007674740.1">
    <property type="nucleotide sequence ID" value="XM_007676550.1"/>
</dbReference>
<comment type="subcellular location">
    <subcellularLocation>
        <location evidence="5">Mitochondrion</location>
    </subcellularLocation>
</comment>
<evidence type="ECO:0000259" key="6">
    <source>
        <dbReference type="PROSITE" id="PS50968"/>
    </source>
</evidence>
<evidence type="ECO:0000256" key="3">
    <source>
        <dbReference type="ARBA" id="ARBA00022946"/>
    </source>
</evidence>
<dbReference type="GO" id="GO:0005960">
    <property type="term" value="C:glycine cleavage complex"/>
    <property type="evidence" value="ECO:0007669"/>
    <property type="project" value="UniProtKB-UniRule"/>
</dbReference>
<dbReference type="GeneID" id="19107532"/>
<dbReference type="InterPro" id="IPR003016">
    <property type="entry name" value="2-oxoA_DH_lipoyl-BS"/>
</dbReference>
<evidence type="ECO:0000256" key="1">
    <source>
        <dbReference type="ARBA" id="ARBA00009249"/>
    </source>
</evidence>
<dbReference type="EMBL" id="KB445553">
    <property type="protein sequence ID" value="EMC97801.1"/>
    <property type="molecule type" value="Genomic_DNA"/>
</dbReference>
<dbReference type="GO" id="GO:0031405">
    <property type="term" value="F:lipoic acid binding"/>
    <property type="evidence" value="ECO:0007669"/>
    <property type="project" value="EnsemblFungi"/>
</dbReference>
<feature type="domain" description="Lipoyl-binding" evidence="6">
    <location>
        <begin position="75"/>
        <end position="157"/>
    </location>
</feature>
<dbReference type="GO" id="GO:0019464">
    <property type="term" value="P:glycine decarboxylation via glycine cleavage system"/>
    <property type="evidence" value="ECO:0007669"/>
    <property type="project" value="UniProtKB-UniRule"/>
</dbReference>
<keyword evidence="5" id="KW-0496">Mitochondrion</keyword>
<dbReference type="InterPro" id="IPR033753">
    <property type="entry name" value="GCV_H/Fam206"/>
</dbReference>
<dbReference type="InterPro" id="IPR011053">
    <property type="entry name" value="Single_hybrid_motif"/>
</dbReference>
<dbReference type="PANTHER" id="PTHR11715:SF3">
    <property type="entry name" value="GLYCINE CLEAVAGE SYSTEM H PROTEIN-RELATED"/>
    <property type="match status" value="1"/>
</dbReference>
<dbReference type="NCBIfam" id="NF002270">
    <property type="entry name" value="PRK01202.1"/>
    <property type="match status" value="1"/>
</dbReference>
<dbReference type="OMA" id="KEHEWIR"/>
<gene>
    <name evidence="7" type="ORF">BAUCODRAFT_120730</name>
</gene>
<dbReference type="GO" id="GO:0009249">
    <property type="term" value="P:protein lipoylation"/>
    <property type="evidence" value="ECO:0007669"/>
    <property type="project" value="EnsemblFungi"/>
</dbReference>
<dbReference type="HOGENOM" id="CLU_097408_1_2_1"/>
<dbReference type="CDD" id="cd06848">
    <property type="entry name" value="GCS_H"/>
    <property type="match status" value="1"/>
</dbReference>
<keyword evidence="2 4" id="KW-0450">Lipoyl</keyword>
<dbReference type="InterPro" id="IPR000089">
    <property type="entry name" value="Biotin_lipoyl"/>
</dbReference>
<dbReference type="eggNOG" id="KOG3373">
    <property type="taxonomic scope" value="Eukaryota"/>
</dbReference>
<dbReference type="InterPro" id="IPR002930">
    <property type="entry name" value="GCV_H"/>
</dbReference>
<dbReference type="InterPro" id="IPR017453">
    <property type="entry name" value="GCV_H_sub"/>
</dbReference>
<evidence type="ECO:0000256" key="4">
    <source>
        <dbReference type="PIRSR" id="PIRSR617453-50"/>
    </source>
</evidence>
<accession>M2MM86</accession>
<comment type="subunit">
    <text evidence="5">The glycine cleavage system is composed of four proteins: P, T, L and H.</text>
</comment>
<dbReference type="GO" id="GO:0005739">
    <property type="term" value="C:mitochondrion"/>
    <property type="evidence" value="ECO:0007669"/>
    <property type="project" value="UniProtKB-SubCell"/>
</dbReference>
<keyword evidence="3 5" id="KW-0809">Transit peptide</keyword>
<dbReference type="PROSITE" id="PS00189">
    <property type="entry name" value="LIPOYL"/>
    <property type="match status" value="1"/>
</dbReference>
<dbReference type="Gene3D" id="2.40.50.100">
    <property type="match status" value="1"/>
</dbReference>
<dbReference type="OrthoDB" id="10264154at2759"/>
<comment type="cofactor">
    <cofactor evidence="5">
        <name>(R)-lipoate</name>
        <dbReference type="ChEBI" id="CHEBI:83088"/>
    </cofactor>
    <text evidence="5">Binds 1 lipoyl cofactor covalently.</text>
</comment>
<dbReference type="NCBIfam" id="TIGR00527">
    <property type="entry name" value="gcvH"/>
    <property type="match status" value="1"/>
</dbReference>
<keyword evidence="8" id="KW-1185">Reference proteome</keyword>
<dbReference type="HAMAP" id="MF_00272">
    <property type="entry name" value="GcvH"/>
    <property type="match status" value="1"/>
</dbReference>
<reference evidence="7 8" key="1">
    <citation type="journal article" date="2012" name="PLoS Pathog.">
        <title>Diverse lifestyles and strategies of plant pathogenesis encoded in the genomes of eighteen Dothideomycetes fungi.</title>
        <authorList>
            <person name="Ohm R.A."/>
            <person name="Feau N."/>
            <person name="Henrissat B."/>
            <person name="Schoch C.L."/>
            <person name="Horwitz B.A."/>
            <person name="Barry K.W."/>
            <person name="Condon B.J."/>
            <person name="Copeland A.C."/>
            <person name="Dhillon B."/>
            <person name="Glaser F."/>
            <person name="Hesse C.N."/>
            <person name="Kosti I."/>
            <person name="LaButti K."/>
            <person name="Lindquist E.A."/>
            <person name="Lucas S."/>
            <person name="Salamov A.A."/>
            <person name="Bradshaw R.E."/>
            <person name="Ciuffetti L."/>
            <person name="Hamelin R.C."/>
            <person name="Kema G.H.J."/>
            <person name="Lawrence C."/>
            <person name="Scott J.A."/>
            <person name="Spatafora J.W."/>
            <person name="Turgeon B.G."/>
            <person name="de Wit P.J.G.M."/>
            <person name="Zhong S."/>
            <person name="Goodwin S.B."/>
            <person name="Grigoriev I.V."/>
        </authorList>
    </citation>
    <scope>NUCLEOTIDE SEQUENCE [LARGE SCALE GENOMIC DNA]</scope>
    <source>
        <strain evidence="7 8">UAMH 10762</strain>
    </source>
</reference>
<dbReference type="KEGG" id="bcom:BAUCODRAFT_120730"/>
<dbReference type="PANTHER" id="PTHR11715">
    <property type="entry name" value="GLYCINE CLEAVAGE SYSTEM H PROTEIN"/>
    <property type="match status" value="1"/>
</dbReference>
<organism evidence="7 8">
    <name type="scientific">Baudoinia panamericana (strain UAMH 10762)</name>
    <name type="common">Angels' share fungus</name>
    <name type="synonym">Baudoinia compniacensis (strain UAMH 10762)</name>
    <dbReference type="NCBI Taxonomy" id="717646"/>
    <lineage>
        <taxon>Eukaryota</taxon>
        <taxon>Fungi</taxon>
        <taxon>Dikarya</taxon>
        <taxon>Ascomycota</taxon>
        <taxon>Pezizomycotina</taxon>
        <taxon>Dothideomycetes</taxon>
        <taxon>Dothideomycetidae</taxon>
        <taxon>Mycosphaerellales</taxon>
        <taxon>Teratosphaeriaceae</taxon>
        <taxon>Baudoinia</taxon>
    </lineage>
</organism>
<comment type="similarity">
    <text evidence="1 5">Belongs to the GcvH family.</text>
</comment>
<evidence type="ECO:0000313" key="7">
    <source>
        <dbReference type="EMBL" id="EMC97801.1"/>
    </source>
</evidence>
<evidence type="ECO:0000256" key="5">
    <source>
        <dbReference type="RuleBase" id="RU364055"/>
    </source>
</evidence>
<dbReference type="STRING" id="717646.M2MM86"/>
<name>M2MM86_BAUPA</name>